<evidence type="ECO:0000313" key="2">
    <source>
        <dbReference type="Proteomes" id="UP000037953"/>
    </source>
</evidence>
<accession>A0A0N0ZTA7</accession>
<dbReference type="Proteomes" id="UP000037953">
    <property type="component" value="Unassembled WGS sequence"/>
</dbReference>
<reference evidence="1 2" key="1">
    <citation type="journal article" date="2015" name="Genom Data">
        <title>Draft genome sequence of a multidrug-resistant Chryseobacterium indologenes isolate from Malaysia.</title>
        <authorList>
            <person name="Yu C.Y."/>
            <person name="Ang G.Y."/>
            <person name="Cheng H.J."/>
            <person name="Cheong Y.M."/>
            <person name="Yin W.F."/>
            <person name="Chan K.G."/>
        </authorList>
    </citation>
    <scope>NUCLEOTIDE SEQUENCE [LARGE SCALE GENOMIC DNA]</scope>
    <source>
        <strain evidence="1 2">CI_885</strain>
    </source>
</reference>
<name>A0A0N0ZTA7_CHRID</name>
<dbReference type="OrthoDB" id="1245779at2"/>
<sequence>MELPFYLSFNEFESHYYDNLEKWFEEYHNTSETDYVRALAEMYSPYLYYSFTDDRIMADASMEIKDCFFPYYDKIGLSFCTSCENGKTPKPIKGMNHIFEWKTITMMEYAQHILDKINRYISKNKNVAETGSIHDYINDYGIITSREGAGYCVNYNRHQKAVPFLKAYLPHYGQTVNIAVYRDFIFSAAQIAEYIDRKLRSVQDFEHTVYVKLKSEAKFRVQMSHQFLTICN</sequence>
<dbReference type="AlphaFoldDB" id="A0A0N0ZTA7"/>
<reference evidence="2" key="2">
    <citation type="submission" date="2015-09" db="EMBL/GenBank/DDBJ databases">
        <title>Draft genome sequence of a multidrug-resistant Chryseobacterium indologenes isolate from Malaysia.</title>
        <authorList>
            <person name="Yu C.Y."/>
            <person name="Ang G.Y."/>
            <person name="Chan K.-G."/>
        </authorList>
    </citation>
    <scope>NUCLEOTIDE SEQUENCE [LARGE SCALE GENOMIC DNA]</scope>
    <source>
        <strain evidence="2">CI_885</strain>
    </source>
</reference>
<dbReference type="EMBL" id="LJOD01000011">
    <property type="protein sequence ID" value="KPE50170.1"/>
    <property type="molecule type" value="Genomic_DNA"/>
</dbReference>
<organism evidence="1 2">
    <name type="scientific">Chryseobacterium indologenes</name>
    <name type="common">Flavobacterium indologenes</name>
    <dbReference type="NCBI Taxonomy" id="253"/>
    <lineage>
        <taxon>Bacteria</taxon>
        <taxon>Pseudomonadati</taxon>
        <taxon>Bacteroidota</taxon>
        <taxon>Flavobacteriia</taxon>
        <taxon>Flavobacteriales</taxon>
        <taxon>Weeksellaceae</taxon>
        <taxon>Chryseobacterium group</taxon>
        <taxon>Chryseobacterium</taxon>
    </lineage>
</organism>
<comment type="caution">
    <text evidence="1">The sequence shown here is derived from an EMBL/GenBank/DDBJ whole genome shotgun (WGS) entry which is preliminary data.</text>
</comment>
<dbReference type="PATRIC" id="fig|253.9.peg.1049"/>
<proteinExistence type="predicted"/>
<dbReference type="RefSeq" id="WP_062701020.1">
    <property type="nucleotide sequence ID" value="NZ_LJOD01000011.1"/>
</dbReference>
<gene>
    <name evidence="1" type="ORF">AOB46_15560</name>
</gene>
<evidence type="ECO:0000313" key="1">
    <source>
        <dbReference type="EMBL" id="KPE50170.1"/>
    </source>
</evidence>
<protein>
    <submittedName>
        <fullName evidence="1">Uncharacterized protein</fullName>
    </submittedName>
</protein>